<proteinExistence type="predicted"/>
<protein>
    <submittedName>
        <fullName evidence="1">Uncharacterized protein</fullName>
    </submittedName>
</protein>
<dbReference type="EMBL" id="CP066007">
    <property type="protein sequence ID" value="QQB45291.1"/>
    <property type="molecule type" value="Genomic_DNA"/>
</dbReference>
<dbReference type="AlphaFoldDB" id="A0A7T4EDE8"/>
<reference evidence="1 2" key="1">
    <citation type="submission" date="2020-12" db="EMBL/GenBank/DDBJ databases">
        <title>FDA dAtabase for Regulatory Grade micrObial Sequences (FDA-ARGOS): Supporting development and validation of Infectious Disease Dx tests.</title>
        <authorList>
            <person name="Sproer C."/>
            <person name="Gronow S."/>
            <person name="Severitt S."/>
            <person name="Schroder I."/>
            <person name="Tallon L."/>
            <person name="Sadzewicz L."/>
            <person name="Zhao X."/>
            <person name="Boylan J."/>
            <person name="Ott S."/>
            <person name="Bowen H."/>
            <person name="Vavikolanu K."/>
            <person name="Mehta A."/>
            <person name="Aluvathingal J."/>
            <person name="Nadendla S."/>
            <person name="Lowell S."/>
            <person name="Myers T."/>
            <person name="Yan Y."/>
            <person name="Sichtig H."/>
        </authorList>
    </citation>
    <scope>NUCLEOTIDE SEQUENCE [LARGE SCALE GENOMIC DNA]</scope>
    <source>
        <strain evidence="1 2">FDAARGOS_1053</strain>
    </source>
</reference>
<name>A0A7T4EDE8_9CORY</name>
<accession>A0A7T4EDE8</accession>
<evidence type="ECO:0000313" key="2">
    <source>
        <dbReference type="Proteomes" id="UP000596145"/>
    </source>
</evidence>
<sequence>MARHRVSLRSQLIGHLITAIVLDLLPGHTKTNTVLLDGGVEKLRRRQRIGHRDLPTLRDNNRVILKISRRCVTVGHDIRVDILHLEERIKCLEFVQALTERVGEKGRVGEHLRHSEIRDRIPNGRNGRYFISHSSSSFLVSLPPAGC</sequence>
<gene>
    <name evidence="1" type="ORF">I6I10_07010</name>
</gene>
<organism evidence="1 2">
    <name type="scientific">Corynebacterium glucuronolyticum</name>
    <dbReference type="NCBI Taxonomy" id="39791"/>
    <lineage>
        <taxon>Bacteria</taxon>
        <taxon>Bacillati</taxon>
        <taxon>Actinomycetota</taxon>
        <taxon>Actinomycetes</taxon>
        <taxon>Mycobacteriales</taxon>
        <taxon>Corynebacteriaceae</taxon>
        <taxon>Corynebacterium</taxon>
    </lineage>
</organism>
<evidence type="ECO:0000313" key="1">
    <source>
        <dbReference type="EMBL" id="QQB45291.1"/>
    </source>
</evidence>
<dbReference type="Proteomes" id="UP000596145">
    <property type="component" value="Chromosome"/>
</dbReference>